<sequence>MHQLILVALLLLPLAAQASGDEHCEHSEPRSLQLDFSAVKTVVFDIGGNDLDVRAGNSPDHKVDGRACASNAKELGRLVLTQEKSGDRLLVHARREGNFSGIFIGNHYAYMKLRASVPDTVAVQLKVGSGNASVEGARAASVDTGSGDVRASRIRGELTAAIGSGDLEADDVGSLHLLSVGSGDATFRNVRGASKVGSVGSGDLGISATRGPVEIGSVGSGDVDLEDIGGSVTVGSIGSGDIDADGVRGDLGVRSVGSGDIGHRNVSGRVELPREN</sequence>
<reference evidence="4" key="1">
    <citation type="journal article" date="2019" name="Int. J. Syst. Evol. Microbiol.">
        <title>The Global Catalogue of Microorganisms (GCM) 10K type strain sequencing project: providing services to taxonomists for standard genome sequencing and annotation.</title>
        <authorList>
            <consortium name="The Broad Institute Genomics Platform"/>
            <consortium name="The Broad Institute Genome Sequencing Center for Infectious Disease"/>
            <person name="Wu L."/>
            <person name="Ma J."/>
        </authorList>
    </citation>
    <scope>NUCLEOTIDE SEQUENCE [LARGE SCALE GENOMIC DNA]</scope>
    <source>
        <strain evidence="4">KCTC 42211</strain>
    </source>
</reference>
<name>A0ABV7US99_9GAMM</name>
<organism evidence="3 4">
    <name type="scientific">Luteimonas notoginsengisoli</name>
    <dbReference type="NCBI Taxonomy" id="1578200"/>
    <lineage>
        <taxon>Bacteria</taxon>
        <taxon>Pseudomonadati</taxon>
        <taxon>Pseudomonadota</taxon>
        <taxon>Gammaproteobacteria</taxon>
        <taxon>Lysobacterales</taxon>
        <taxon>Lysobacteraceae</taxon>
        <taxon>Luteimonas</taxon>
    </lineage>
</organism>
<feature type="domain" description="DUF4097" evidence="2">
    <location>
        <begin position="43"/>
        <end position="225"/>
    </location>
</feature>
<feature type="chain" id="PRO_5047067094" evidence="1">
    <location>
        <begin position="19"/>
        <end position="276"/>
    </location>
</feature>
<keyword evidence="1" id="KW-0732">Signal</keyword>
<comment type="caution">
    <text evidence="3">The sequence shown here is derived from an EMBL/GenBank/DDBJ whole genome shotgun (WGS) entry which is preliminary data.</text>
</comment>
<dbReference type="Proteomes" id="UP001595724">
    <property type="component" value="Unassembled WGS sequence"/>
</dbReference>
<dbReference type="InterPro" id="IPR025164">
    <property type="entry name" value="Toastrack_DUF4097"/>
</dbReference>
<dbReference type="Pfam" id="PF13349">
    <property type="entry name" value="DUF4097"/>
    <property type="match status" value="1"/>
</dbReference>
<dbReference type="Gene3D" id="2.160.20.120">
    <property type="match status" value="1"/>
</dbReference>
<protein>
    <submittedName>
        <fullName evidence="3">DUF4097 family beta strand repeat-containing protein</fullName>
    </submittedName>
</protein>
<evidence type="ECO:0000313" key="3">
    <source>
        <dbReference type="EMBL" id="MFC3659489.1"/>
    </source>
</evidence>
<accession>A0ABV7US99</accession>
<gene>
    <name evidence="3" type="ORF">ACFOM9_05265</name>
</gene>
<evidence type="ECO:0000259" key="2">
    <source>
        <dbReference type="Pfam" id="PF13349"/>
    </source>
</evidence>
<dbReference type="EMBL" id="JBHRYF010000001">
    <property type="protein sequence ID" value="MFC3659489.1"/>
    <property type="molecule type" value="Genomic_DNA"/>
</dbReference>
<feature type="signal peptide" evidence="1">
    <location>
        <begin position="1"/>
        <end position="18"/>
    </location>
</feature>
<dbReference type="RefSeq" id="WP_386706950.1">
    <property type="nucleotide sequence ID" value="NZ_JBHRYF010000001.1"/>
</dbReference>
<keyword evidence="4" id="KW-1185">Reference proteome</keyword>
<evidence type="ECO:0000313" key="4">
    <source>
        <dbReference type="Proteomes" id="UP001595724"/>
    </source>
</evidence>
<proteinExistence type="predicted"/>
<evidence type="ECO:0000256" key="1">
    <source>
        <dbReference type="SAM" id="SignalP"/>
    </source>
</evidence>